<feature type="transmembrane region" description="Helical" evidence="1">
    <location>
        <begin position="6"/>
        <end position="23"/>
    </location>
</feature>
<dbReference type="Pfam" id="PF12773">
    <property type="entry name" value="DZR"/>
    <property type="match status" value="1"/>
</dbReference>
<keyword evidence="4" id="KW-1185">Reference proteome</keyword>
<dbReference type="RefSeq" id="WP_343769477.1">
    <property type="nucleotide sequence ID" value="NZ_BAAACF010000001.1"/>
</dbReference>
<feature type="transmembrane region" description="Helical" evidence="1">
    <location>
        <begin position="117"/>
        <end position="137"/>
    </location>
</feature>
<protein>
    <recommendedName>
        <fullName evidence="2">DZANK-type domain-containing protein</fullName>
    </recommendedName>
</protein>
<sequence length="195" mass="22033">MKIVSLILVVPMIILTVIGAIIYGILRMNRRGEYDSTKNPFKILFYILAGVIGLLGILFITNFVNVSYFTRGHGEFLSVLPAMIIMPLFMLIPLTILILIGRFVYYDAQSRGMDPWLWLLVAIFVPNFIGLIIYLIVRNSYNASNKKCFNCGSYVREDYNICPNCGTNLKKTCTQCGRGVEKGWSMCPYCGNNLS</sequence>
<organism evidence="3 4">
    <name type="scientific">Clostridium malenominatum</name>
    <dbReference type="NCBI Taxonomy" id="1539"/>
    <lineage>
        <taxon>Bacteria</taxon>
        <taxon>Bacillati</taxon>
        <taxon>Bacillota</taxon>
        <taxon>Clostridia</taxon>
        <taxon>Eubacteriales</taxon>
        <taxon>Clostridiaceae</taxon>
        <taxon>Clostridium</taxon>
    </lineage>
</organism>
<feature type="transmembrane region" description="Helical" evidence="1">
    <location>
        <begin position="43"/>
        <end position="64"/>
    </location>
</feature>
<feature type="transmembrane region" description="Helical" evidence="1">
    <location>
        <begin position="84"/>
        <end position="105"/>
    </location>
</feature>
<evidence type="ECO:0000313" key="4">
    <source>
        <dbReference type="Proteomes" id="UP001500339"/>
    </source>
</evidence>
<proteinExistence type="predicted"/>
<keyword evidence="1" id="KW-0812">Transmembrane</keyword>
<keyword evidence="1" id="KW-1133">Transmembrane helix</keyword>
<evidence type="ECO:0000259" key="2">
    <source>
        <dbReference type="Pfam" id="PF12773"/>
    </source>
</evidence>
<keyword evidence="1" id="KW-0472">Membrane</keyword>
<reference evidence="3 4" key="1">
    <citation type="journal article" date="2019" name="Int. J. Syst. Evol. Microbiol.">
        <title>The Global Catalogue of Microorganisms (GCM) 10K type strain sequencing project: providing services to taxonomists for standard genome sequencing and annotation.</title>
        <authorList>
            <consortium name="The Broad Institute Genomics Platform"/>
            <consortium name="The Broad Institute Genome Sequencing Center for Infectious Disease"/>
            <person name="Wu L."/>
            <person name="Ma J."/>
        </authorList>
    </citation>
    <scope>NUCLEOTIDE SEQUENCE [LARGE SCALE GENOMIC DNA]</scope>
    <source>
        <strain evidence="3 4">JCM 1405</strain>
    </source>
</reference>
<name>A0ABN1J1A0_9CLOT</name>
<dbReference type="Proteomes" id="UP001500339">
    <property type="component" value="Unassembled WGS sequence"/>
</dbReference>
<dbReference type="InterPro" id="IPR025874">
    <property type="entry name" value="DZR"/>
</dbReference>
<accession>A0ABN1J1A0</accession>
<gene>
    <name evidence="3" type="ORF">GCM10008905_21450</name>
</gene>
<comment type="caution">
    <text evidence="3">The sequence shown here is derived from an EMBL/GenBank/DDBJ whole genome shotgun (WGS) entry which is preliminary data.</text>
</comment>
<dbReference type="EMBL" id="BAAACF010000001">
    <property type="protein sequence ID" value="GAA0725691.1"/>
    <property type="molecule type" value="Genomic_DNA"/>
</dbReference>
<feature type="domain" description="DZANK-type" evidence="2">
    <location>
        <begin position="148"/>
        <end position="191"/>
    </location>
</feature>
<evidence type="ECO:0000256" key="1">
    <source>
        <dbReference type="SAM" id="Phobius"/>
    </source>
</evidence>
<evidence type="ECO:0000313" key="3">
    <source>
        <dbReference type="EMBL" id="GAA0725691.1"/>
    </source>
</evidence>